<dbReference type="RefSeq" id="WP_176854502.1">
    <property type="nucleotide sequence ID" value="NZ_JABCJD010000005.1"/>
</dbReference>
<protein>
    <submittedName>
        <fullName evidence="4">Acyltransferase</fullName>
    </submittedName>
</protein>
<dbReference type="Proteomes" id="UP000523601">
    <property type="component" value="Unassembled WGS sequence"/>
</dbReference>
<evidence type="ECO:0000259" key="3">
    <source>
        <dbReference type="Pfam" id="PF19040"/>
    </source>
</evidence>
<evidence type="ECO:0000313" key="4">
    <source>
        <dbReference type="EMBL" id="NVO27992.1"/>
    </source>
</evidence>
<dbReference type="InterPro" id="IPR002656">
    <property type="entry name" value="Acyl_transf_3_dom"/>
</dbReference>
<feature type="transmembrane region" description="Helical" evidence="1">
    <location>
        <begin position="7"/>
        <end position="25"/>
    </location>
</feature>
<keyword evidence="1" id="KW-1133">Transmembrane helix</keyword>
<feature type="transmembrane region" description="Helical" evidence="1">
    <location>
        <begin position="72"/>
        <end position="92"/>
    </location>
</feature>
<feature type="transmembrane region" description="Helical" evidence="1">
    <location>
        <begin position="162"/>
        <end position="181"/>
    </location>
</feature>
<dbReference type="PANTHER" id="PTHR23028:SF53">
    <property type="entry name" value="ACYL_TRANSF_3 DOMAIN-CONTAINING PROTEIN"/>
    <property type="match status" value="1"/>
</dbReference>
<dbReference type="SUPFAM" id="SSF52266">
    <property type="entry name" value="SGNH hydrolase"/>
    <property type="match status" value="1"/>
</dbReference>
<feature type="transmembrane region" description="Helical" evidence="1">
    <location>
        <begin position="273"/>
        <end position="295"/>
    </location>
</feature>
<accession>A0ABX2PGT3</accession>
<reference evidence="4 5" key="1">
    <citation type="submission" date="2020-04" db="EMBL/GenBank/DDBJ databases">
        <title>Donghicola sp., a member of the Rhodobacteraceae family isolated from mangrove forest in Thailand.</title>
        <authorList>
            <person name="Charoenyingcharoen P."/>
            <person name="Yukphan P."/>
        </authorList>
    </citation>
    <scope>NUCLEOTIDE SEQUENCE [LARGE SCALE GENOMIC DNA]</scope>
    <source>
        <strain evidence="4 5">C2-DW-16</strain>
    </source>
</reference>
<feature type="domain" description="Acyltransferase 3" evidence="2">
    <location>
        <begin position="5"/>
        <end position="321"/>
    </location>
</feature>
<evidence type="ECO:0000313" key="5">
    <source>
        <dbReference type="Proteomes" id="UP000523601"/>
    </source>
</evidence>
<dbReference type="GO" id="GO:0016746">
    <property type="term" value="F:acyltransferase activity"/>
    <property type="evidence" value="ECO:0007669"/>
    <property type="project" value="UniProtKB-KW"/>
</dbReference>
<feature type="transmembrane region" description="Helical" evidence="1">
    <location>
        <begin position="301"/>
        <end position="321"/>
    </location>
</feature>
<feature type="transmembrane region" description="Helical" evidence="1">
    <location>
        <begin position="241"/>
        <end position="261"/>
    </location>
</feature>
<feature type="transmembrane region" description="Helical" evidence="1">
    <location>
        <begin position="219"/>
        <end position="235"/>
    </location>
</feature>
<dbReference type="EMBL" id="JABCJD010000005">
    <property type="protein sequence ID" value="NVO27992.1"/>
    <property type="molecule type" value="Genomic_DNA"/>
</dbReference>
<keyword evidence="4" id="KW-0012">Acyltransferase</keyword>
<feature type="domain" description="SGNH" evidence="3">
    <location>
        <begin position="398"/>
        <end position="615"/>
    </location>
</feature>
<dbReference type="InterPro" id="IPR043968">
    <property type="entry name" value="SGNH"/>
</dbReference>
<evidence type="ECO:0000256" key="1">
    <source>
        <dbReference type="SAM" id="Phobius"/>
    </source>
</evidence>
<comment type="caution">
    <text evidence="4">The sequence shown here is derived from an EMBL/GenBank/DDBJ whole genome shotgun (WGS) entry which is preliminary data.</text>
</comment>
<keyword evidence="1" id="KW-0812">Transmembrane</keyword>
<organism evidence="4 5">
    <name type="scientific">Donghicola mangrovi</name>
    <dbReference type="NCBI Taxonomy" id="2729614"/>
    <lineage>
        <taxon>Bacteria</taxon>
        <taxon>Pseudomonadati</taxon>
        <taxon>Pseudomonadota</taxon>
        <taxon>Alphaproteobacteria</taxon>
        <taxon>Rhodobacterales</taxon>
        <taxon>Roseobacteraceae</taxon>
        <taxon>Donghicola</taxon>
    </lineage>
</organism>
<name>A0ABX2PGT3_9RHOB</name>
<keyword evidence="4" id="KW-0808">Transferase</keyword>
<dbReference type="PANTHER" id="PTHR23028">
    <property type="entry name" value="ACETYLTRANSFERASE"/>
    <property type="match status" value="1"/>
</dbReference>
<keyword evidence="1" id="KW-0472">Membrane</keyword>
<evidence type="ECO:0000259" key="2">
    <source>
        <dbReference type="Pfam" id="PF01757"/>
    </source>
</evidence>
<keyword evidence="5" id="KW-1185">Reference proteome</keyword>
<feature type="transmembrane region" description="Helical" evidence="1">
    <location>
        <begin position="342"/>
        <end position="360"/>
    </location>
</feature>
<gene>
    <name evidence="4" type="ORF">HJ526_11210</name>
</gene>
<dbReference type="Pfam" id="PF01757">
    <property type="entry name" value="Acyl_transf_3"/>
    <property type="match status" value="1"/>
</dbReference>
<dbReference type="InterPro" id="IPR050879">
    <property type="entry name" value="Acyltransferase_3"/>
</dbReference>
<dbReference type="Pfam" id="PF19040">
    <property type="entry name" value="SGNH"/>
    <property type="match status" value="1"/>
</dbReference>
<sequence length="619" mass="67713">MTYRADIDGLRAIAVLSVLLFHLGVPLVSGGFAGVDIFFVISGYLITGILLRDMRAGQFSLLHFYRKRALRILPALCFVLLATVAVGSRILLPSEMAELGRSIVATMLFGANIYYWSTLDYFHPDAKENPLLHTWSLGVEEQFYILLPLLLWLCFRYARQWVVPMLLATVAISFALSVYAVGPMPRASFYLLPTRFWELGAGALLAAMPLRLAPRWAEGAGMAGFALLVAGIFGLNETLPFPGAAALLPVAGAVLVIAAGGQGGIGRLLSKTAPAWIGRISYSVYLWHWPLIVFWKMRTDTVLTVPETAGLGAVAILLGALSTRFIERPFRNLPAGLTDGRILWPALVTVLAGIGFGWGLSHMPSALRTYPTEVARLDTYGGYFDAPDFKADWRYDRCHLDPHSGGFEAYDRATCLKEDERPSVLLFGDSHAAHIWRALSQARPDLNVLQASSTNCRPLPDNPSSFCGQLSDFIYHDWVPAHRPEAVILSGVWRDAELPSLSAGIADLRQSGVQHVYVLGETVSYTATLPKILARAALVGADSARSQAAHLQSGLWQRDKALRDLVQQAGGTYVDLLDVACPMGDCRDRVQGVPLLFDSNHYTREGAAFVAGQIARQFQ</sequence>
<feature type="transmembrane region" description="Helical" evidence="1">
    <location>
        <begin position="135"/>
        <end position="155"/>
    </location>
</feature>
<proteinExistence type="predicted"/>